<protein>
    <submittedName>
        <fullName evidence="8">Platelet basic protein-like</fullName>
    </submittedName>
</protein>
<dbReference type="GO" id="GO:0006952">
    <property type="term" value="P:defense response"/>
    <property type="evidence" value="ECO:0007669"/>
    <property type="project" value="InterPro"/>
</dbReference>
<dbReference type="AlphaFoldDB" id="A0A6P7X3P5"/>
<dbReference type="FunCoup" id="A0A6P7X3P5">
    <property type="interactions" value="593"/>
</dbReference>
<evidence type="ECO:0000256" key="3">
    <source>
        <dbReference type="ARBA" id="ARBA00022514"/>
    </source>
</evidence>
<dbReference type="InterPro" id="IPR036048">
    <property type="entry name" value="Interleukin_8-like_sf"/>
</dbReference>
<dbReference type="InterPro" id="IPR033899">
    <property type="entry name" value="CXC_Chemokine_domain"/>
</dbReference>
<evidence type="ECO:0000313" key="7">
    <source>
        <dbReference type="Proteomes" id="UP000515156"/>
    </source>
</evidence>
<dbReference type="InParanoid" id="A0A6P7X3P5"/>
<feature type="region of interest" description="Disordered" evidence="5">
    <location>
        <begin position="1"/>
        <end position="69"/>
    </location>
</feature>
<proteinExistence type="inferred from homology"/>
<feature type="compositionally biased region" description="Polar residues" evidence="5">
    <location>
        <begin position="23"/>
        <end position="35"/>
    </location>
</feature>
<dbReference type="CDD" id="cd00273">
    <property type="entry name" value="Chemokine_CXC"/>
    <property type="match status" value="1"/>
</dbReference>
<reference evidence="8" key="1">
    <citation type="submission" date="2025-08" db="UniProtKB">
        <authorList>
            <consortium name="RefSeq"/>
        </authorList>
    </citation>
    <scope>IDENTIFICATION</scope>
</reference>
<comment type="similarity">
    <text evidence="2">Belongs to the intercrine alpha (chemokine CxC) family.</text>
</comment>
<dbReference type="InterPro" id="IPR039809">
    <property type="entry name" value="Chemokine_b/g/d"/>
</dbReference>
<accession>A0A6P7X3P5</accession>
<evidence type="ECO:0000256" key="5">
    <source>
        <dbReference type="SAM" id="MobiDB-lite"/>
    </source>
</evidence>
<dbReference type="PRINTS" id="PR00436">
    <property type="entry name" value="INTERLEUKIN8"/>
</dbReference>
<dbReference type="SUPFAM" id="SSF54117">
    <property type="entry name" value="Interleukin 8-like chemokines"/>
    <property type="match status" value="1"/>
</dbReference>
<dbReference type="GO" id="GO:0006955">
    <property type="term" value="P:immune response"/>
    <property type="evidence" value="ECO:0007669"/>
    <property type="project" value="InterPro"/>
</dbReference>
<evidence type="ECO:0000259" key="6">
    <source>
        <dbReference type="SMART" id="SM00199"/>
    </source>
</evidence>
<dbReference type="OrthoDB" id="8872899at2759"/>
<dbReference type="Gene3D" id="2.40.50.40">
    <property type="match status" value="1"/>
</dbReference>
<dbReference type="RefSeq" id="XP_030048001.1">
    <property type="nucleotide sequence ID" value="XM_030192141.1"/>
</dbReference>
<organism evidence="7 8">
    <name type="scientific">Microcaecilia unicolor</name>
    <dbReference type="NCBI Taxonomy" id="1415580"/>
    <lineage>
        <taxon>Eukaryota</taxon>
        <taxon>Metazoa</taxon>
        <taxon>Chordata</taxon>
        <taxon>Craniata</taxon>
        <taxon>Vertebrata</taxon>
        <taxon>Euteleostomi</taxon>
        <taxon>Amphibia</taxon>
        <taxon>Gymnophiona</taxon>
        <taxon>Siphonopidae</taxon>
        <taxon>Microcaecilia</taxon>
    </lineage>
</organism>
<evidence type="ECO:0000256" key="2">
    <source>
        <dbReference type="ARBA" id="ARBA00010665"/>
    </source>
</evidence>
<dbReference type="PRINTS" id="PR00437">
    <property type="entry name" value="SMALLCYTKCXC"/>
</dbReference>
<feature type="compositionally biased region" description="Polar residues" evidence="5">
    <location>
        <begin position="1"/>
        <end position="10"/>
    </location>
</feature>
<sequence length="194" mass="21817">MHTASRVSGSHSHKEAETILEPTHTQKLEATTGTHTDTEEQCNRNPLTQRSRSFSTSQEARSHSSYKLNCEKQENNSSIDMQSKFHTLILAICLMSVALSEAMSVPRMYTPRMVKSRMGMELRCQCIKTESNFIHPHNIQIVELYPSGAQCANVEVIATLKDGQRVCLDPSAPWVRKIIQKISESSPDINNESQ</sequence>
<dbReference type="GO" id="GO:0005615">
    <property type="term" value="C:extracellular space"/>
    <property type="evidence" value="ECO:0007669"/>
    <property type="project" value="UniProtKB-KW"/>
</dbReference>
<dbReference type="InterPro" id="IPR001811">
    <property type="entry name" value="Chemokine_IL8-like_dom"/>
</dbReference>
<comment type="subcellular location">
    <subcellularLocation>
        <location evidence="1">Secreted</location>
    </subcellularLocation>
</comment>
<evidence type="ECO:0000256" key="4">
    <source>
        <dbReference type="ARBA" id="ARBA00022525"/>
    </source>
</evidence>
<evidence type="ECO:0000313" key="8">
    <source>
        <dbReference type="RefSeq" id="XP_030048001.1"/>
    </source>
</evidence>
<dbReference type="Pfam" id="PF00048">
    <property type="entry name" value="IL8"/>
    <property type="match status" value="1"/>
</dbReference>
<dbReference type="PANTHER" id="PTHR12015">
    <property type="entry name" value="SMALL INDUCIBLE CYTOKINE A"/>
    <property type="match status" value="1"/>
</dbReference>
<keyword evidence="3" id="KW-0202">Cytokine</keyword>
<keyword evidence="4" id="KW-0964">Secreted</keyword>
<dbReference type="GeneID" id="115462104"/>
<gene>
    <name evidence="8" type="primary">LOC115462104</name>
</gene>
<name>A0A6P7X3P5_9AMPH</name>
<dbReference type="FunFam" id="2.40.50.40:FF:000004">
    <property type="entry name" value="C-X-C motif chemokine"/>
    <property type="match status" value="1"/>
</dbReference>
<dbReference type="SMART" id="SM00199">
    <property type="entry name" value="SCY"/>
    <property type="match status" value="1"/>
</dbReference>
<dbReference type="GO" id="GO:0008009">
    <property type="term" value="F:chemokine activity"/>
    <property type="evidence" value="ECO:0007669"/>
    <property type="project" value="InterPro"/>
</dbReference>
<dbReference type="InterPro" id="IPR001089">
    <property type="entry name" value="Chemokine_CXC"/>
</dbReference>
<feature type="compositionally biased region" description="Polar residues" evidence="5">
    <location>
        <begin position="43"/>
        <end position="67"/>
    </location>
</feature>
<evidence type="ECO:0000256" key="1">
    <source>
        <dbReference type="ARBA" id="ARBA00004613"/>
    </source>
</evidence>
<keyword evidence="7" id="KW-1185">Reference proteome</keyword>
<dbReference type="PANTHER" id="PTHR12015:SF198">
    <property type="entry name" value="PLATELET BASIC PROTEIN"/>
    <property type="match status" value="1"/>
</dbReference>
<dbReference type="Proteomes" id="UP000515156">
    <property type="component" value="Chromosome 2"/>
</dbReference>
<feature type="domain" description="Chemokine interleukin-8-like" evidence="6">
    <location>
        <begin position="121"/>
        <end position="182"/>
    </location>
</feature>
<dbReference type="KEGG" id="muo:115462104"/>